<evidence type="ECO:0000313" key="3">
    <source>
        <dbReference type="Proteomes" id="UP001652395"/>
    </source>
</evidence>
<keyword evidence="3" id="KW-1185">Reference proteome</keyword>
<name>A0ABT2UVM3_9FIRM</name>
<feature type="domain" description="DUF6429" evidence="1">
    <location>
        <begin position="7"/>
        <end position="85"/>
    </location>
</feature>
<evidence type="ECO:0000313" key="2">
    <source>
        <dbReference type="EMBL" id="MCU6798690.1"/>
    </source>
</evidence>
<dbReference type="InterPro" id="IPR045489">
    <property type="entry name" value="DUF6429"/>
</dbReference>
<dbReference type="Proteomes" id="UP001652395">
    <property type="component" value="Unassembled WGS sequence"/>
</dbReference>
<dbReference type="EMBL" id="JAOQJF010000003">
    <property type="protein sequence ID" value="MCU6798690.1"/>
    <property type="molecule type" value="Genomic_DNA"/>
</dbReference>
<gene>
    <name evidence="2" type="ORF">OCV69_01840</name>
</gene>
<organism evidence="2 3">
    <name type="scientific">Alitiscatomonas aceti</name>
    <dbReference type="NCBI Taxonomy" id="2981724"/>
    <lineage>
        <taxon>Bacteria</taxon>
        <taxon>Bacillati</taxon>
        <taxon>Bacillota</taxon>
        <taxon>Clostridia</taxon>
        <taxon>Lachnospirales</taxon>
        <taxon>Lachnospiraceae</taxon>
        <taxon>Alitiscatomonas</taxon>
    </lineage>
</organism>
<dbReference type="Pfam" id="PF20008">
    <property type="entry name" value="DUF6429"/>
    <property type="match status" value="1"/>
</dbReference>
<reference evidence="2 3" key="1">
    <citation type="journal article" date="2021" name="ISME Commun">
        <title>Automated analysis of genomic sequences facilitates high-throughput and comprehensive description of bacteria.</title>
        <authorList>
            <person name="Hitch T.C.A."/>
        </authorList>
    </citation>
    <scope>NUCLEOTIDE SEQUENCE [LARGE SCALE GENOMIC DNA]</scope>
    <source>
        <strain evidence="3">f_CCE</strain>
    </source>
</reference>
<dbReference type="RefSeq" id="WP_158357163.1">
    <property type="nucleotide sequence ID" value="NZ_JAOQJF010000003.1"/>
</dbReference>
<accession>A0ABT2UVM3</accession>
<evidence type="ECO:0000259" key="1">
    <source>
        <dbReference type="Pfam" id="PF20008"/>
    </source>
</evidence>
<comment type="caution">
    <text evidence="2">The sequence shown here is derived from an EMBL/GenBank/DDBJ whole genome shotgun (WGS) entry which is preliminary data.</text>
</comment>
<sequence length="92" mass="10675">MGNIKAEEAMKELTLMLLYLSRFTQGEKFHEATDFYAWKGYDFDILNELDDADYIRQGNHPSHSKSVYITESGMEQAKELLSKYGISDWKQG</sequence>
<proteinExistence type="predicted"/>
<protein>
    <submittedName>
        <fullName evidence="2">DUF6429 family protein</fullName>
    </submittedName>
</protein>